<gene>
    <name evidence="1" type="ORF">POTOM_033749</name>
</gene>
<keyword evidence="2" id="KW-1185">Reference proteome</keyword>
<dbReference type="PANTHER" id="PTHR43674:SF2">
    <property type="entry name" value="BETA-UREIDOPROPIONASE"/>
    <property type="match status" value="1"/>
</dbReference>
<dbReference type="Proteomes" id="UP000886885">
    <property type="component" value="Chromosome 9A"/>
</dbReference>
<evidence type="ECO:0000313" key="2">
    <source>
        <dbReference type="Proteomes" id="UP000886885"/>
    </source>
</evidence>
<comment type="caution">
    <text evidence="1">The sequence shown here is derived from an EMBL/GenBank/DDBJ whole genome shotgun (WGS) entry which is preliminary data.</text>
</comment>
<evidence type="ECO:0008006" key="3">
    <source>
        <dbReference type="Google" id="ProtNLM"/>
    </source>
</evidence>
<accession>A0A8X7Z620</accession>
<name>A0A8X7Z620_POPTO</name>
<protein>
    <recommendedName>
        <fullName evidence="3">CN hydrolase domain-containing protein</fullName>
    </recommendedName>
</protein>
<dbReference type="OrthoDB" id="412018at2759"/>
<dbReference type="PANTHER" id="PTHR43674">
    <property type="entry name" value="NITRILASE C965.09-RELATED"/>
    <property type="match status" value="1"/>
</dbReference>
<dbReference type="GO" id="GO:0050126">
    <property type="term" value="F:N-carbamoylputrescine amidase activity"/>
    <property type="evidence" value="ECO:0007669"/>
    <property type="project" value="TreeGrafter"/>
</dbReference>
<evidence type="ECO:0000313" key="1">
    <source>
        <dbReference type="EMBL" id="KAG6763211.1"/>
    </source>
</evidence>
<reference evidence="1" key="1">
    <citation type="journal article" date="2020" name="bioRxiv">
        <title>Hybrid origin of Populus tomentosa Carr. identified through genome sequencing and phylogenomic analysis.</title>
        <authorList>
            <person name="An X."/>
            <person name="Gao K."/>
            <person name="Chen Z."/>
            <person name="Li J."/>
            <person name="Yang X."/>
            <person name="Yang X."/>
            <person name="Zhou J."/>
            <person name="Guo T."/>
            <person name="Zhao T."/>
            <person name="Huang S."/>
            <person name="Miao D."/>
            <person name="Khan W.U."/>
            <person name="Rao P."/>
            <person name="Ye M."/>
            <person name="Lei B."/>
            <person name="Liao W."/>
            <person name="Wang J."/>
            <person name="Ji L."/>
            <person name="Li Y."/>
            <person name="Guo B."/>
            <person name="Mustafa N.S."/>
            <person name="Li S."/>
            <person name="Yun Q."/>
            <person name="Keller S.R."/>
            <person name="Mao J."/>
            <person name="Zhang R."/>
            <person name="Strauss S.H."/>
        </authorList>
    </citation>
    <scope>NUCLEOTIDE SEQUENCE</scope>
    <source>
        <strain evidence="1">GM15</strain>
        <tissue evidence="1">Leaf</tissue>
    </source>
</reference>
<dbReference type="InterPro" id="IPR050345">
    <property type="entry name" value="Aliph_Amidase/BUP"/>
</dbReference>
<dbReference type="AlphaFoldDB" id="A0A8X7Z620"/>
<proteinExistence type="predicted"/>
<dbReference type="GO" id="GO:0033388">
    <property type="term" value="P:putrescine biosynthetic process from arginine"/>
    <property type="evidence" value="ECO:0007669"/>
    <property type="project" value="TreeGrafter"/>
</dbReference>
<organism evidence="1 2">
    <name type="scientific">Populus tomentosa</name>
    <name type="common">Chinese white poplar</name>
    <dbReference type="NCBI Taxonomy" id="118781"/>
    <lineage>
        <taxon>Eukaryota</taxon>
        <taxon>Viridiplantae</taxon>
        <taxon>Streptophyta</taxon>
        <taxon>Embryophyta</taxon>
        <taxon>Tracheophyta</taxon>
        <taxon>Spermatophyta</taxon>
        <taxon>Magnoliopsida</taxon>
        <taxon>eudicotyledons</taxon>
        <taxon>Gunneridae</taxon>
        <taxon>Pentapetalae</taxon>
        <taxon>rosids</taxon>
        <taxon>fabids</taxon>
        <taxon>Malpighiales</taxon>
        <taxon>Salicaceae</taxon>
        <taxon>Saliceae</taxon>
        <taxon>Populus</taxon>
    </lineage>
</organism>
<sequence length="264" mass="29552">MLPLAAVISCNLIKGYKCNITVPRRLVRAAHKKGANIILIQITYFPVELVFQAKFAKIRLEEWFLEEARAMALQDAEIVLYPTAIVSEPQDQGLDSRDHWKQVMQGHAGANLVSCCTGPAREIVAAADDKEEAVLVSKFDLEQIRLMRHSWGVFHDWRPGLYKVLLTSDGSNLAFLKESSVPIPGIFPIQHVSRSLSLSTSFMSVLYDVLSPFLLSRCALSNQCQLTQIILHFSSRLPVKVQEGNGYRRGTEELLKFKGAEKGI</sequence>
<dbReference type="EMBL" id="JAAWWB010000017">
    <property type="protein sequence ID" value="KAG6763211.1"/>
    <property type="molecule type" value="Genomic_DNA"/>
</dbReference>